<dbReference type="AlphaFoldDB" id="A0A5C4Y9K3"/>
<feature type="transmembrane region" description="Helical" evidence="1">
    <location>
        <begin position="161"/>
        <end position="179"/>
    </location>
</feature>
<name>A0A5C4Y9K3_9DEIO</name>
<evidence type="ECO:0000313" key="2">
    <source>
        <dbReference type="EMBL" id="MBB6014806.1"/>
    </source>
</evidence>
<reference evidence="3 4" key="1">
    <citation type="submission" date="2019-06" db="EMBL/GenBank/DDBJ databases">
        <title>Genome sequence of Deinococcus radiopugnans ATCC 19172.</title>
        <authorList>
            <person name="Maclea K.S."/>
            <person name="Maynard C.R."/>
        </authorList>
    </citation>
    <scope>NUCLEOTIDE SEQUENCE [LARGE SCALE GENOMIC DNA]</scope>
    <source>
        <strain evidence="3 4">ATCC 19172</strain>
    </source>
</reference>
<evidence type="ECO:0000313" key="5">
    <source>
        <dbReference type="Proteomes" id="UP000629870"/>
    </source>
</evidence>
<keyword evidence="5" id="KW-1185">Reference proteome</keyword>
<feature type="transmembrane region" description="Helical" evidence="1">
    <location>
        <begin position="139"/>
        <end position="155"/>
    </location>
</feature>
<comment type="caution">
    <text evidence="3">The sequence shown here is derived from an EMBL/GenBank/DDBJ whole genome shotgun (WGS) entry which is preliminary data.</text>
</comment>
<feature type="transmembrane region" description="Helical" evidence="1">
    <location>
        <begin position="109"/>
        <end position="127"/>
    </location>
</feature>
<proteinExistence type="predicted"/>
<sequence length="201" mass="22858">MKASEWLVRATQDLPAGVTARVKADTLAHLQDAGVDEGADVRPLLGRPDDTAAELRRLYLTNDEWLELLTGGKNRQGFNLSDWPLLGAPMLLWLVSSSNDAFFHVPFHGVWSVRGLLLLLVVVTLWLTQRLHPVRRRKWRLWMFMVCFMFIQWPTATELLFGGRSWLALPVLTLWLAYGTRVQLGRDARLARTLALEGEQA</sequence>
<dbReference type="Proteomes" id="UP000313988">
    <property type="component" value="Unassembled WGS sequence"/>
</dbReference>
<dbReference type="EMBL" id="VDMO01000006">
    <property type="protein sequence ID" value="TNM71762.1"/>
    <property type="molecule type" value="Genomic_DNA"/>
</dbReference>
<dbReference type="RefSeq" id="WP_139402068.1">
    <property type="nucleotide sequence ID" value="NZ_JACHEW010000001.1"/>
</dbReference>
<dbReference type="OrthoDB" id="72024at2"/>
<evidence type="ECO:0000313" key="3">
    <source>
        <dbReference type="EMBL" id="TNM71762.1"/>
    </source>
</evidence>
<feature type="transmembrane region" description="Helical" evidence="1">
    <location>
        <begin position="83"/>
        <end position="103"/>
    </location>
</feature>
<organism evidence="3 4">
    <name type="scientific">Deinococcus radiopugnans ATCC 19172</name>
    <dbReference type="NCBI Taxonomy" id="585398"/>
    <lineage>
        <taxon>Bacteria</taxon>
        <taxon>Thermotogati</taxon>
        <taxon>Deinococcota</taxon>
        <taxon>Deinococci</taxon>
        <taxon>Deinococcales</taxon>
        <taxon>Deinococcaceae</taxon>
        <taxon>Deinococcus</taxon>
    </lineage>
</organism>
<dbReference type="Proteomes" id="UP000629870">
    <property type="component" value="Unassembled WGS sequence"/>
</dbReference>
<keyword evidence="1" id="KW-1133">Transmembrane helix</keyword>
<reference evidence="2 5" key="2">
    <citation type="submission" date="2020-08" db="EMBL/GenBank/DDBJ databases">
        <title>Genomic Encyclopedia of Type Strains, Phase IV (KMG-IV): sequencing the most valuable type-strain genomes for metagenomic binning, comparative biology and taxonomic classification.</title>
        <authorList>
            <person name="Goeker M."/>
        </authorList>
    </citation>
    <scope>NUCLEOTIDE SEQUENCE [LARGE SCALE GENOMIC DNA]</scope>
    <source>
        <strain evidence="2 5">DSM 12027</strain>
    </source>
</reference>
<keyword evidence="1" id="KW-0812">Transmembrane</keyword>
<evidence type="ECO:0000313" key="4">
    <source>
        <dbReference type="Proteomes" id="UP000313988"/>
    </source>
</evidence>
<protein>
    <submittedName>
        <fullName evidence="3">Uncharacterized protein</fullName>
    </submittedName>
</protein>
<keyword evidence="1" id="KW-0472">Membrane</keyword>
<dbReference type="EMBL" id="JACHEW010000001">
    <property type="protein sequence ID" value="MBB6014806.1"/>
    <property type="molecule type" value="Genomic_DNA"/>
</dbReference>
<evidence type="ECO:0000256" key="1">
    <source>
        <dbReference type="SAM" id="Phobius"/>
    </source>
</evidence>
<accession>A0A5C4Y9K3</accession>
<gene>
    <name evidence="3" type="ORF">FHR04_07430</name>
    <name evidence="2" type="ORF">HNQ04_000030</name>
</gene>